<evidence type="ECO:0000256" key="1">
    <source>
        <dbReference type="SAM" id="Phobius"/>
    </source>
</evidence>
<reference evidence="2" key="2">
    <citation type="submission" date="2020-09" db="EMBL/GenBank/DDBJ databases">
        <authorList>
            <person name="Sun Q."/>
            <person name="Ohkuma M."/>
        </authorList>
    </citation>
    <scope>NUCLEOTIDE SEQUENCE</scope>
    <source>
        <strain evidence="2">JCM 19831</strain>
    </source>
</reference>
<evidence type="ECO:0000313" key="3">
    <source>
        <dbReference type="Proteomes" id="UP000642070"/>
    </source>
</evidence>
<dbReference type="AlphaFoldDB" id="A0A917WZR9"/>
<feature type="transmembrane region" description="Helical" evidence="1">
    <location>
        <begin position="62"/>
        <end position="95"/>
    </location>
</feature>
<evidence type="ECO:0000313" key="2">
    <source>
        <dbReference type="EMBL" id="GGM43790.1"/>
    </source>
</evidence>
<keyword evidence="1" id="KW-0812">Transmembrane</keyword>
<protein>
    <submittedName>
        <fullName evidence="2">Uncharacterized protein</fullName>
    </submittedName>
</protein>
<sequence>MQGVTLPIPFSGSPAYSGPDIQIGDVRVDGVAIYTPIGVFPVQGSRWMVVSQPIPMTTTAGWGIALAVIFCVLGVVMAPFTCGLSLFMLLGLLFLTAKSHTMSGPLIVSIQSGPYHYMAQEIVYSPLHAAEALQRVNFAQALATRW</sequence>
<keyword evidence="1" id="KW-1133">Transmembrane helix</keyword>
<accession>A0A917WZR9</accession>
<keyword evidence="1" id="KW-0472">Membrane</keyword>
<keyword evidence="3" id="KW-1185">Reference proteome</keyword>
<reference evidence="2" key="1">
    <citation type="journal article" date="2014" name="Int. J. Syst. Evol. Microbiol.">
        <title>Complete genome sequence of Corynebacterium casei LMG S-19264T (=DSM 44701T), isolated from a smear-ripened cheese.</title>
        <authorList>
            <consortium name="US DOE Joint Genome Institute (JGI-PGF)"/>
            <person name="Walter F."/>
            <person name="Albersmeier A."/>
            <person name="Kalinowski J."/>
            <person name="Ruckert C."/>
        </authorList>
    </citation>
    <scope>NUCLEOTIDE SEQUENCE</scope>
    <source>
        <strain evidence="2">JCM 19831</strain>
    </source>
</reference>
<proteinExistence type="predicted"/>
<comment type="caution">
    <text evidence="2">The sequence shown here is derived from an EMBL/GenBank/DDBJ whole genome shotgun (WGS) entry which is preliminary data.</text>
</comment>
<dbReference type="Proteomes" id="UP000642070">
    <property type="component" value="Unassembled WGS sequence"/>
</dbReference>
<organism evidence="2 3">
    <name type="scientific">Dactylosporangium sucinum</name>
    <dbReference type="NCBI Taxonomy" id="1424081"/>
    <lineage>
        <taxon>Bacteria</taxon>
        <taxon>Bacillati</taxon>
        <taxon>Actinomycetota</taxon>
        <taxon>Actinomycetes</taxon>
        <taxon>Micromonosporales</taxon>
        <taxon>Micromonosporaceae</taxon>
        <taxon>Dactylosporangium</taxon>
    </lineage>
</organism>
<gene>
    <name evidence="2" type="ORF">GCM10007977_051700</name>
</gene>
<dbReference type="EMBL" id="BMPI01000026">
    <property type="protein sequence ID" value="GGM43790.1"/>
    <property type="molecule type" value="Genomic_DNA"/>
</dbReference>
<name>A0A917WZR9_9ACTN</name>